<name>A0A836CAH9_9STRA</name>
<sequence>MGVPSILYEAAALKASDATAGNNFGAGVAVDGRYAAVGATNKSPSGLSGAGGVYMLELNTGTGEWEEKSFLIPSATYGNSAFGYSVSVSGTYVVVGAYGVDPGGLQDAGAAYVFERNSSTGAWEEKTRMVASDGVPIDNFRSAVSVSGTYAVVGAGFRIQLGANQFGGAYVFERNPTTGAWEQQAVLSPSDLPIGTASEHNVSTGSVSGTYLIVGAYAKAGGGGAYMYERNSGTGVWEQKAILVASDAGASFSFGSGVSISGSYAVIGSSNKTAGALTLAGGAYVFERISGTWTQTAILNNPDPSASDRFGNSVSISGVNAVIGCNGKAPGSKSAAGSA</sequence>
<dbReference type="InterPro" id="IPR013517">
    <property type="entry name" value="FG-GAP"/>
</dbReference>
<keyword evidence="1" id="KW-0732">Signal</keyword>
<dbReference type="Proteomes" id="UP000664859">
    <property type="component" value="Unassembled WGS sequence"/>
</dbReference>
<dbReference type="Gene3D" id="2.130.10.130">
    <property type="entry name" value="Integrin alpha, N-terminal"/>
    <property type="match status" value="2"/>
</dbReference>
<keyword evidence="3" id="KW-0325">Glycoprotein</keyword>
<dbReference type="SUPFAM" id="SSF50965">
    <property type="entry name" value="Galactose oxidase, central domain"/>
    <property type="match status" value="1"/>
</dbReference>
<proteinExistence type="predicted"/>
<dbReference type="InterPro" id="IPR028994">
    <property type="entry name" value="Integrin_alpha_N"/>
</dbReference>
<evidence type="ECO:0000256" key="3">
    <source>
        <dbReference type="ARBA" id="ARBA00023180"/>
    </source>
</evidence>
<gene>
    <name evidence="5" type="ORF">JKP88DRAFT_201179</name>
</gene>
<protein>
    <submittedName>
        <fullName evidence="5">Uncharacterized protein</fullName>
    </submittedName>
</protein>
<dbReference type="EMBL" id="JAFCMP010000490">
    <property type="protein sequence ID" value="KAG5179170.1"/>
    <property type="molecule type" value="Genomic_DNA"/>
</dbReference>
<evidence type="ECO:0000313" key="6">
    <source>
        <dbReference type="Proteomes" id="UP000664859"/>
    </source>
</evidence>
<evidence type="ECO:0000256" key="2">
    <source>
        <dbReference type="ARBA" id="ARBA00022737"/>
    </source>
</evidence>
<evidence type="ECO:0000313" key="5">
    <source>
        <dbReference type="EMBL" id="KAG5179170.1"/>
    </source>
</evidence>
<dbReference type="Pfam" id="PF14312">
    <property type="entry name" value="FG-GAP_2"/>
    <property type="match status" value="5"/>
</dbReference>
<evidence type="ECO:0000256" key="1">
    <source>
        <dbReference type="ARBA" id="ARBA00022729"/>
    </source>
</evidence>
<accession>A0A836CAH9</accession>
<dbReference type="PANTHER" id="PTHR36220:SF1">
    <property type="entry name" value="GAMMA TUBULIN COMPLEX COMPONENT C-TERMINAL DOMAIN-CONTAINING PROTEIN"/>
    <property type="match status" value="1"/>
</dbReference>
<dbReference type="PANTHER" id="PTHR36220">
    <property type="entry name" value="UNNAMED PRODUCT"/>
    <property type="match status" value="1"/>
</dbReference>
<keyword evidence="2" id="KW-0677">Repeat</keyword>
<reference evidence="5" key="1">
    <citation type="submission" date="2021-02" db="EMBL/GenBank/DDBJ databases">
        <title>First Annotated Genome of the Yellow-green Alga Tribonema minus.</title>
        <authorList>
            <person name="Mahan K.M."/>
        </authorList>
    </citation>
    <scope>NUCLEOTIDE SEQUENCE</scope>
    <source>
        <strain evidence="5">UTEX B ZZ1240</strain>
    </source>
</reference>
<keyword evidence="6" id="KW-1185">Reference proteome</keyword>
<feature type="repeat" description="FG-GAP" evidence="4">
    <location>
        <begin position="68"/>
        <end position="123"/>
    </location>
</feature>
<organism evidence="5 6">
    <name type="scientific">Tribonema minus</name>
    <dbReference type="NCBI Taxonomy" id="303371"/>
    <lineage>
        <taxon>Eukaryota</taxon>
        <taxon>Sar</taxon>
        <taxon>Stramenopiles</taxon>
        <taxon>Ochrophyta</taxon>
        <taxon>PX clade</taxon>
        <taxon>Xanthophyceae</taxon>
        <taxon>Tribonematales</taxon>
        <taxon>Tribonemataceae</taxon>
        <taxon>Tribonema</taxon>
    </lineage>
</organism>
<dbReference type="AlphaFoldDB" id="A0A836CAH9"/>
<dbReference type="InterPro" id="IPR011043">
    <property type="entry name" value="Gal_Oxase/kelch_b-propeller"/>
</dbReference>
<dbReference type="InterPro" id="IPR013519">
    <property type="entry name" value="Int_alpha_beta-p"/>
</dbReference>
<feature type="non-terminal residue" evidence="5">
    <location>
        <position position="1"/>
    </location>
</feature>
<comment type="caution">
    <text evidence="5">The sequence shown here is derived from an EMBL/GenBank/DDBJ whole genome shotgun (WGS) entry which is preliminary data.</text>
</comment>
<dbReference type="PROSITE" id="PS51470">
    <property type="entry name" value="FG_GAP"/>
    <property type="match status" value="1"/>
</dbReference>
<dbReference type="OrthoDB" id="188207at2759"/>
<evidence type="ECO:0000256" key="4">
    <source>
        <dbReference type="PROSITE-ProRule" id="PRU00803"/>
    </source>
</evidence>